<evidence type="ECO:0000256" key="1">
    <source>
        <dbReference type="ARBA" id="ARBA00022737"/>
    </source>
</evidence>
<feature type="signal peptide" evidence="2">
    <location>
        <begin position="1"/>
        <end position="40"/>
    </location>
</feature>
<comment type="caution">
    <text evidence="4">The sequence shown here is derived from an EMBL/GenBank/DDBJ whole genome shotgun (WGS) entry which is preliminary data.</text>
</comment>
<dbReference type="CDD" id="cd00688">
    <property type="entry name" value="ISOPREN_C2_like"/>
    <property type="match status" value="1"/>
</dbReference>
<reference evidence="4 5" key="1">
    <citation type="submission" date="2019-02" db="EMBL/GenBank/DDBJ databases">
        <title>Deep-cultivation of Planctomycetes and their phenomic and genomic characterization uncovers novel biology.</title>
        <authorList>
            <person name="Wiegand S."/>
            <person name="Jogler M."/>
            <person name="Boedeker C."/>
            <person name="Pinto D."/>
            <person name="Vollmers J."/>
            <person name="Rivas-Marin E."/>
            <person name="Kohn T."/>
            <person name="Peeters S.H."/>
            <person name="Heuer A."/>
            <person name="Rast P."/>
            <person name="Oberbeckmann S."/>
            <person name="Bunk B."/>
            <person name="Jeske O."/>
            <person name="Meyerdierks A."/>
            <person name="Storesund J.E."/>
            <person name="Kallscheuer N."/>
            <person name="Luecker S."/>
            <person name="Lage O.M."/>
            <person name="Pohl T."/>
            <person name="Merkel B.J."/>
            <person name="Hornburger P."/>
            <person name="Mueller R.-W."/>
            <person name="Bruemmer F."/>
            <person name="Labrenz M."/>
            <person name="Spormann A.M."/>
            <person name="Op Den Camp H."/>
            <person name="Overmann J."/>
            <person name="Amann R."/>
            <person name="Jetten M.S.M."/>
            <person name="Mascher T."/>
            <person name="Medema M.H."/>
            <person name="Devos D.P."/>
            <person name="Kaster A.-K."/>
            <person name="Ovreas L."/>
            <person name="Rohde M."/>
            <person name="Galperin M.Y."/>
            <person name="Jogler C."/>
        </authorList>
    </citation>
    <scope>NUCLEOTIDE SEQUENCE [LARGE SCALE GENOMIC DNA]</scope>
    <source>
        <strain evidence="4 5">CA54</strain>
    </source>
</reference>
<gene>
    <name evidence="4" type="ORF">CA54_53200</name>
</gene>
<dbReference type="Proteomes" id="UP000320735">
    <property type="component" value="Unassembled WGS sequence"/>
</dbReference>
<evidence type="ECO:0000313" key="5">
    <source>
        <dbReference type="Proteomes" id="UP000320735"/>
    </source>
</evidence>
<feature type="chain" id="PRO_5022885087" evidence="2">
    <location>
        <begin position="41"/>
        <end position="378"/>
    </location>
</feature>
<dbReference type="AlphaFoldDB" id="A0A5C6B590"/>
<dbReference type="InterPro" id="IPR008930">
    <property type="entry name" value="Terpenoid_cyclase/PrenylTrfase"/>
</dbReference>
<dbReference type="InterPro" id="IPR001330">
    <property type="entry name" value="Prenyltrans"/>
</dbReference>
<keyword evidence="4" id="KW-0808">Transferase</keyword>
<evidence type="ECO:0000256" key="2">
    <source>
        <dbReference type="SAM" id="SignalP"/>
    </source>
</evidence>
<dbReference type="GO" id="GO:0016740">
    <property type="term" value="F:transferase activity"/>
    <property type="evidence" value="ECO:0007669"/>
    <property type="project" value="UniProtKB-KW"/>
</dbReference>
<sequence length="378" mass="42359" precursor="true">MQLCKSDVILIRKSCCAMTNNRLLWLTVLVWLMATATAQAQLPEPALANPKYPSVPTQVETSGLEYITPTTQRAIDRGLRFLSKKQSADGSYGSGPRYRHNVAVTALSSMAFLSAGHMPRRGPYGEQVDKTVEFLLRHTKPSGFIFVEEGASHGPMYGHGFATLYLAEVYGTTPRKEIREKLSLAVNLIVNSQNDQGGWRYEPNSKDADVSVTVCQIMALRAARNAGIFVPKDTVDRCIKYVKACQNNDGGFRYQLNHNRDSLFPRSAAGVVALYSAGEYEGAEINRGIQYLHRHLPRPGRARGVEYYFYGNYYGVQAMWHAGGDNWKRWYPAVRDDLLISQSADGSWDNNLQNPEYGTAMALLILQMPNNYLPIFQR</sequence>
<dbReference type="Pfam" id="PF00432">
    <property type="entry name" value="Prenyltrans"/>
    <property type="match status" value="1"/>
</dbReference>
<evidence type="ECO:0000259" key="3">
    <source>
        <dbReference type="Pfam" id="PF00432"/>
    </source>
</evidence>
<keyword evidence="5" id="KW-1185">Reference proteome</keyword>
<organism evidence="4 5">
    <name type="scientific">Symmachiella macrocystis</name>
    <dbReference type="NCBI Taxonomy" id="2527985"/>
    <lineage>
        <taxon>Bacteria</taxon>
        <taxon>Pseudomonadati</taxon>
        <taxon>Planctomycetota</taxon>
        <taxon>Planctomycetia</taxon>
        <taxon>Planctomycetales</taxon>
        <taxon>Planctomycetaceae</taxon>
        <taxon>Symmachiella</taxon>
    </lineage>
</organism>
<dbReference type="EMBL" id="SJPP01000003">
    <property type="protein sequence ID" value="TWU06917.1"/>
    <property type="molecule type" value="Genomic_DNA"/>
</dbReference>
<evidence type="ECO:0000313" key="4">
    <source>
        <dbReference type="EMBL" id="TWU06917.1"/>
    </source>
</evidence>
<dbReference type="SUPFAM" id="SSF48239">
    <property type="entry name" value="Terpenoid cyclases/Protein prenyltransferases"/>
    <property type="match status" value="1"/>
</dbReference>
<proteinExistence type="predicted"/>
<keyword evidence="1" id="KW-0677">Repeat</keyword>
<dbReference type="Gene3D" id="1.50.10.20">
    <property type="match status" value="2"/>
</dbReference>
<accession>A0A5C6B590</accession>
<feature type="domain" description="Prenyltransferase alpha-alpha toroid" evidence="3">
    <location>
        <begin position="129"/>
        <end position="292"/>
    </location>
</feature>
<protein>
    <submittedName>
        <fullName evidence="4">Prenyltransferase and squalene oxidase repeat protein</fullName>
    </submittedName>
</protein>
<name>A0A5C6B590_9PLAN</name>
<keyword evidence="2" id="KW-0732">Signal</keyword>
<dbReference type="RefSeq" id="WP_231963192.1">
    <property type="nucleotide sequence ID" value="NZ_SJPP01000003.1"/>
</dbReference>